<protein>
    <submittedName>
        <fullName evidence="2">Uncharacterized protein</fullName>
    </submittedName>
</protein>
<proteinExistence type="predicted"/>
<evidence type="ECO:0000313" key="2">
    <source>
        <dbReference type="EMBL" id="MBN8661645.1"/>
    </source>
</evidence>
<organism evidence="2 3">
    <name type="scientific">Candidatus Obscuribacter phosphatis</name>
    <dbReference type="NCBI Taxonomy" id="1906157"/>
    <lineage>
        <taxon>Bacteria</taxon>
        <taxon>Bacillati</taxon>
        <taxon>Candidatus Melainabacteria</taxon>
        <taxon>Candidatus Obscuribacterales</taxon>
        <taxon>Candidatus Obscuribacteraceae</taxon>
        <taxon>Candidatus Obscuribacter</taxon>
    </lineage>
</organism>
<keyword evidence="1" id="KW-1133">Transmembrane helix</keyword>
<dbReference type="Proteomes" id="UP000664277">
    <property type="component" value="Unassembled WGS sequence"/>
</dbReference>
<keyword evidence="1" id="KW-0812">Transmembrane</keyword>
<reference evidence="2" key="1">
    <citation type="submission" date="2021-02" db="EMBL/GenBank/DDBJ databases">
        <title>Genome-Resolved Metagenomics of a Microbial Community Performing Photosynthetic Biological Nutrient Removal.</title>
        <authorList>
            <person name="Mcdaniel E.A."/>
        </authorList>
    </citation>
    <scope>NUCLEOTIDE SEQUENCE</scope>
    <source>
        <strain evidence="2">UWPOB_OBS1</strain>
    </source>
</reference>
<evidence type="ECO:0000313" key="3">
    <source>
        <dbReference type="Proteomes" id="UP000664277"/>
    </source>
</evidence>
<dbReference type="AlphaFoldDB" id="A0A8J7TM15"/>
<evidence type="ECO:0000256" key="1">
    <source>
        <dbReference type="SAM" id="Phobius"/>
    </source>
</evidence>
<sequence length="53" mass="5812">MSAATGIIYLDFLVRPFLKVAMKFPAIGLFVLFVIYAAIGYVALKSAFLSDHT</sequence>
<accession>A0A8J7TM15</accession>
<name>A0A8J7TM15_9BACT</name>
<gene>
    <name evidence="2" type="ORF">J0M35_14865</name>
</gene>
<feature type="transmembrane region" description="Helical" evidence="1">
    <location>
        <begin position="20"/>
        <end position="44"/>
    </location>
</feature>
<dbReference type="EMBL" id="JAFLCK010000022">
    <property type="protein sequence ID" value="MBN8661645.1"/>
    <property type="molecule type" value="Genomic_DNA"/>
</dbReference>
<keyword evidence="1" id="KW-0472">Membrane</keyword>
<comment type="caution">
    <text evidence="2">The sequence shown here is derived from an EMBL/GenBank/DDBJ whole genome shotgun (WGS) entry which is preliminary data.</text>
</comment>